<proteinExistence type="inferred from homology"/>
<keyword evidence="8 9" id="KW-0289">Folate biosynthesis</keyword>
<dbReference type="CDD" id="cd00739">
    <property type="entry name" value="DHPS"/>
    <property type="match status" value="1"/>
</dbReference>
<evidence type="ECO:0000256" key="4">
    <source>
        <dbReference type="ARBA" id="ARBA00012458"/>
    </source>
</evidence>
<protein>
    <recommendedName>
        <fullName evidence="4 9">Dihydropteroate synthase</fullName>
        <shortName evidence="9">DHPS</shortName>
        <ecNumber evidence="4 9">2.5.1.15</ecNumber>
    </recommendedName>
    <alternativeName>
        <fullName evidence="9">Dihydropteroate pyrophosphorylase</fullName>
    </alternativeName>
</protein>
<comment type="catalytic activity">
    <reaction evidence="1">
        <text>(7,8-dihydropterin-6-yl)methyl diphosphate + 4-aminobenzoate = 7,8-dihydropteroate + diphosphate</text>
        <dbReference type="Rhea" id="RHEA:19949"/>
        <dbReference type="ChEBI" id="CHEBI:17836"/>
        <dbReference type="ChEBI" id="CHEBI:17839"/>
        <dbReference type="ChEBI" id="CHEBI:33019"/>
        <dbReference type="ChEBI" id="CHEBI:72950"/>
        <dbReference type="EC" id="2.5.1.15"/>
    </reaction>
</comment>
<dbReference type="PANTHER" id="PTHR20941:SF1">
    <property type="entry name" value="FOLIC ACID SYNTHESIS PROTEIN FOL1"/>
    <property type="match status" value="1"/>
</dbReference>
<dbReference type="InterPro" id="IPR000489">
    <property type="entry name" value="Pterin-binding_dom"/>
</dbReference>
<evidence type="ECO:0000256" key="3">
    <source>
        <dbReference type="ARBA" id="ARBA00004763"/>
    </source>
</evidence>
<evidence type="ECO:0000256" key="6">
    <source>
        <dbReference type="ARBA" id="ARBA00022723"/>
    </source>
</evidence>
<evidence type="ECO:0000313" key="11">
    <source>
        <dbReference type="EMBL" id="MDM5148072.1"/>
    </source>
</evidence>
<comment type="function">
    <text evidence="9">Catalyzes the condensation of para-aminobenzoate (pABA) with 6-hydroxymethyl-7,8-dihydropterin diphosphate (DHPt-PP) to form 7,8-dihydropteroate (H2Pte), the immediate precursor of folate derivatives.</text>
</comment>
<dbReference type="Proteomes" id="UP001168167">
    <property type="component" value="Unassembled WGS sequence"/>
</dbReference>
<organism evidence="11 12">
    <name type="scientific">Candidatus Doriopsillibacter californiensis</name>
    <dbReference type="NCBI Taxonomy" id="2970740"/>
    <lineage>
        <taxon>Bacteria</taxon>
        <taxon>Pseudomonadati</taxon>
        <taxon>Pseudomonadota</taxon>
        <taxon>Gammaproteobacteria</taxon>
        <taxon>Candidatus Tethybacterales</taxon>
        <taxon>Candidatus Persebacteraceae</taxon>
        <taxon>Candidatus Doriopsillibacter</taxon>
    </lineage>
</organism>
<comment type="caution">
    <text evidence="11">The sequence shown here is derived from an EMBL/GenBank/DDBJ whole genome shotgun (WGS) entry which is preliminary data.</text>
</comment>
<keyword evidence="12" id="KW-1185">Reference proteome</keyword>
<dbReference type="EC" id="2.5.1.15" evidence="4 9"/>
<dbReference type="Pfam" id="PF00809">
    <property type="entry name" value="Pterin_bind"/>
    <property type="match status" value="1"/>
</dbReference>
<evidence type="ECO:0000256" key="2">
    <source>
        <dbReference type="ARBA" id="ARBA00001946"/>
    </source>
</evidence>
<reference evidence="11" key="2">
    <citation type="journal article" date="2023" name="Microbiome">
        <title>Synthase-selected sorting approach identifies a beta-lactone synthase in a nudibranch symbiotic bacterium.</title>
        <authorList>
            <person name="Dzunkova M."/>
            <person name="La Clair J.J."/>
            <person name="Tyml T."/>
            <person name="Doud D."/>
            <person name="Schulz F."/>
            <person name="Piquer-Esteban S."/>
            <person name="Porcel Sanchis D."/>
            <person name="Osborn A."/>
            <person name="Robinson D."/>
            <person name="Louie K.B."/>
            <person name="Bowen B.P."/>
            <person name="Bowers R.M."/>
            <person name="Lee J."/>
            <person name="Arnau V."/>
            <person name="Diaz-Villanueva W."/>
            <person name="Stepanauskas R."/>
            <person name="Gosliner T."/>
            <person name="Date S.V."/>
            <person name="Northen T.R."/>
            <person name="Cheng J.F."/>
            <person name="Burkart M.D."/>
            <person name="Woyke T."/>
        </authorList>
    </citation>
    <scope>NUCLEOTIDE SEQUENCE</scope>
    <source>
        <strain evidence="11">Df01</strain>
    </source>
</reference>
<comment type="pathway">
    <text evidence="3 9">Cofactor biosynthesis; tetrahydrofolate biosynthesis; 7,8-dihydrofolate from 2-amino-4-hydroxy-6-hydroxymethyl-7,8-dihydropteridine diphosphate and 4-aminobenzoate: step 1/2.</text>
</comment>
<evidence type="ECO:0000256" key="1">
    <source>
        <dbReference type="ARBA" id="ARBA00000012"/>
    </source>
</evidence>
<evidence type="ECO:0000259" key="10">
    <source>
        <dbReference type="PROSITE" id="PS50972"/>
    </source>
</evidence>
<dbReference type="PROSITE" id="PS00793">
    <property type="entry name" value="DHPS_2"/>
    <property type="match status" value="1"/>
</dbReference>
<reference evidence="11" key="1">
    <citation type="submission" date="2022-08" db="EMBL/GenBank/DDBJ databases">
        <authorList>
            <person name="Dzunkova M."/>
            <person name="La Clair J."/>
            <person name="Tyml T."/>
            <person name="Doud D."/>
            <person name="Schulz F."/>
            <person name="Piquer S."/>
            <person name="Porcel Sanchis D."/>
            <person name="Osborn A."/>
            <person name="Robinson D."/>
            <person name="Louie K.B."/>
            <person name="Bowen B.P."/>
            <person name="Bowers R."/>
            <person name="Lee J."/>
            <person name="Arnau Llombart V."/>
            <person name="Diaz Villanueva W."/>
            <person name="Gosliner T."/>
            <person name="Northen T."/>
            <person name="Cheng J.-F."/>
            <person name="Burkart M.D."/>
            <person name="Woyke T."/>
        </authorList>
    </citation>
    <scope>NUCLEOTIDE SEQUENCE</scope>
    <source>
        <strain evidence="11">Df01</strain>
    </source>
</reference>
<dbReference type="InterPro" id="IPR011005">
    <property type="entry name" value="Dihydropteroate_synth-like_sf"/>
</dbReference>
<comment type="similarity">
    <text evidence="9">Belongs to the DHPS family.</text>
</comment>
<comment type="cofactor">
    <cofactor evidence="2 9">
        <name>Mg(2+)</name>
        <dbReference type="ChEBI" id="CHEBI:18420"/>
    </cofactor>
</comment>
<dbReference type="InterPro" id="IPR045031">
    <property type="entry name" value="DHP_synth-like"/>
</dbReference>
<dbReference type="InterPro" id="IPR006390">
    <property type="entry name" value="DHP_synth_dom"/>
</dbReference>
<accession>A0ABT7QN33</accession>
<gene>
    <name evidence="11" type="primary">folP</name>
    <name evidence="11" type="ORF">NQX30_06815</name>
</gene>
<feature type="domain" description="Pterin-binding" evidence="10">
    <location>
        <begin position="15"/>
        <end position="266"/>
    </location>
</feature>
<dbReference type="NCBIfam" id="TIGR01496">
    <property type="entry name" value="DHPS"/>
    <property type="match status" value="1"/>
</dbReference>
<dbReference type="PANTHER" id="PTHR20941">
    <property type="entry name" value="FOLATE SYNTHESIS PROTEINS"/>
    <property type="match status" value="1"/>
</dbReference>
<keyword evidence="7 9" id="KW-0460">Magnesium</keyword>
<evidence type="ECO:0000256" key="7">
    <source>
        <dbReference type="ARBA" id="ARBA00022842"/>
    </source>
</evidence>
<evidence type="ECO:0000313" key="12">
    <source>
        <dbReference type="Proteomes" id="UP001168167"/>
    </source>
</evidence>
<evidence type="ECO:0000256" key="8">
    <source>
        <dbReference type="ARBA" id="ARBA00022909"/>
    </source>
</evidence>
<evidence type="ECO:0000256" key="9">
    <source>
        <dbReference type="RuleBase" id="RU361205"/>
    </source>
</evidence>
<keyword evidence="6 9" id="KW-0479">Metal-binding</keyword>
<name>A0ABT7QN33_9GAMM</name>
<evidence type="ECO:0000256" key="5">
    <source>
        <dbReference type="ARBA" id="ARBA00022679"/>
    </source>
</evidence>
<dbReference type="GO" id="GO:0004156">
    <property type="term" value="F:dihydropteroate synthase activity"/>
    <property type="evidence" value="ECO:0007669"/>
    <property type="project" value="UniProtKB-EC"/>
</dbReference>
<dbReference type="PROSITE" id="PS50972">
    <property type="entry name" value="PTERIN_BINDING"/>
    <property type="match status" value="1"/>
</dbReference>
<dbReference type="SUPFAM" id="SSF51717">
    <property type="entry name" value="Dihydropteroate synthetase-like"/>
    <property type="match status" value="1"/>
</dbReference>
<dbReference type="EMBL" id="JANQAO010000003">
    <property type="protein sequence ID" value="MDM5148072.1"/>
    <property type="molecule type" value="Genomic_DNA"/>
</dbReference>
<dbReference type="PROSITE" id="PS00792">
    <property type="entry name" value="DHPS_1"/>
    <property type="match status" value="1"/>
</dbReference>
<keyword evidence="5 9" id="KW-0808">Transferase</keyword>
<sequence length="272" mass="28701">MKWHCGKFIFDCTQPLIMGVVNVTPDSFSDGGGFLSTDAAVAHGRQLLEEGADMLDVGGESTRPGAAPVDEENEKQRVLPVIERLAAHGAAVSADTMKPTVMRAALRSGACILNSVVGFTGTNALDIAAQSDCGIAVMHMCGTPSTMQQAPQYNDVTTEVNAFLQAQTTTLRTAGVAANRICVDPGIGFGKTIEHNWQLLHTLPQIGGGYPVLLGVSRKSFLGALTGRKRPTDRDTASAVLAALLYQRGAHIVRTHNVTATLDALSVTTMLD</sequence>
<dbReference type="Gene3D" id="3.20.20.20">
    <property type="entry name" value="Dihydropteroate synthase-like"/>
    <property type="match status" value="1"/>
</dbReference>